<dbReference type="SUPFAM" id="SSF55729">
    <property type="entry name" value="Acyl-CoA N-acyltransferases (Nat)"/>
    <property type="match status" value="1"/>
</dbReference>
<dbReference type="Gene3D" id="3.40.630.30">
    <property type="match status" value="1"/>
</dbReference>
<dbReference type="PROSITE" id="PS51186">
    <property type="entry name" value="GNAT"/>
    <property type="match status" value="1"/>
</dbReference>
<dbReference type="Proteomes" id="UP001374803">
    <property type="component" value="Chromosome"/>
</dbReference>
<reference evidence="2" key="1">
    <citation type="submission" date="2021-12" db="EMBL/GenBank/DDBJ databases">
        <title>Discovery of the Pendulisporaceae a myxobacterial family with distinct sporulation behavior and unique specialized metabolism.</title>
        <authorList>
            <person name="Garcia R."/>
            <person name="Popoff A."/>
            <person name="Bader C.D."/>
            <person name="Loehr J."/>
            <person name="Walesch S."/>
            <person name="Walt C."/>
            <person name="Boldt J."/>
            <person name="Bunk B."/>
            <person name="Haeckl F.J.F.P.J."/>
            <person name="Gunesch A.P."/>
            <person name="Birkelbach J."/>
            <person name="Nuebel U."/>
            <person name="Pietschmann T."/>
            <person name="Bach T."/>
            <person name="Mueller R."/>
        </authorList>
    </citation>
    <scope>NUCLEOTIDE SEQUENCE</scope>
    <source>
        <strain evidence="2">MSr11367</strain>
    </source>
</reference>
<dbReference type="CDD" id="cd04301">
    <property type="entry name" value="NAT_SF"/>
    <property type="match status" value="1"/>
</dbReference>
<dbReference type="InterPro" id="IPR000182">
    <property type="entry name" value="GNAT_dom"/>
</dbReference>
<feature type="domain" description="N-acetyltransferase" evidence="1">
    <location>
        <begin position="1"/>
        <end position="152"/>
    </location>
</feature>
<dbReference type="EMBL" id="CP089983">
    <property type="protein sequence ID" value="WXB03518.1"/>
    <property type="molecule type" value="Genomic_DNA"/>
</dbReference>
<sequence length="152" mass="16943">MMKPLAPEHRAPLIELIRATPEFSREEADVAIELLDACLAGDRDYVVWVDIEDGVRGYICYGPTPMTEGTYDLYWIAVAPSFQGRGVGRTLVTHMESELSRSGARLVRVETEGGEAYAATRAFYEATGYTCAATLRDFYAAGRDLVIYTRYL</sequence>
<dbReference type="InterPro" id="IPR016181">
    <property type="entry name" value="Acyl_CoA_acyltransferase"/>
</dbReference>
<evidence type="ECO:0000313" key="2">
    <source>
        <dbReference type="EMBL" id="WXB03518.1"/>
    </source>
</evidence>
<gene>
    <name evidence="2" type="ORF">LVJ94_42270</name>
</gene>
<evidence type="ECO:0000313" key="3">
    <source>
        <dbReference type="Proteomes" id="UP001374803"/>
    </source>
</evidence>
<organism evidence="2 3">
    <name type="scientific">Pendulispora rubella</name>
    <dbReference type="NCBI Taxonomy" id="2741070"/>
    <lineage>
        <taxon>Bacteria</taxon>
        <taxon>Pseudomonadati</taxon>
        <taxon>Myxococcota</taxon>
        <taxon>Myxococcia</taxon>
        <taxon>Myxococcales</taxon>
        <taxon>Sorangiineae</taxon>
        <taxon>Pendulisporaceae</taxon>
        <taxon>Pendulispora</taxon>
    </lineage>
</organism>
<keyword evidence="3" id="KW-1185">Reference proteome</keyword>
<name>A0ABZ2KXU9_9BACT</name>
<accession>A0ABZ2KXU9</accession>
<dbReference type="RefSeq" id="WP_394833148.1">
    <property type="nucleotide sequence ID" value="NZ_CP089929.1"/>
</dbReference>
<evidence type="ECO:0000259" key="1">
    <source>
        <dbReference type="PROSITE" id="PS51186"/>
    </source>
</evidence>
<proteinExistence type="predicted"/>
<dbReference type="Pfam" id="PF00583">
    <property type="entry name" value="Acetyltransf_1"/>
    <property type="match status" value="1"/>
</dbReference>
<protein>
    <submittedName>
        <fullName evidence="2">GNAT family N-acetyltransferase</fullName>
    </submittedName>
</protein>